<dbReference type="OrthoDB" id="3697894at2"/>
<dbReference type="EMBL" id="AOUO01000082">
    <property type="protein sequence ID" value="EOD69165.1"/>
    <property type="molecule type" value="Genomic_DNA"/>
</dbReference>
<dbReference type="SUPFAM" id="SSF51126">
    <property type="entry name" value="Pectin lyase-like"/>
    <property type="match status" value="2"/>
</dbReference>
<organism evidence="2 3">
    <name type="scientific">Amycolatopsis vancoresmycina DSM 44592</name>
    <dbReference type="NCBI Taxonomy" id="1292037"/>
    <lineage>
        <taxon>Bacteria</taxon>
        <taxon>Bacillati</taxon>
        <taxon>Actinomycetota</taxon>
        <taxon>Actinomycetes</taxon>
        <taxon>Pseudonocardiales</taxon>
        <taxon>Pseudonocardiaceae</taxon>
        <taxon>Amycolatopsis</taxon>
    </lineage>
</organism>
<reference evidence="2 3" key="1">
    <citation type="submission" date="2013-02" db="EMBL/GenBank/DDBJ databases">
        <title>Draft genome sequence of Amycolatopsis vancoresmycina strain DSM 44592T.</title>
        <authorList>
            <person name="Kumar S."/>
            <person name="Kaur N."/>
            <person name="Kaur C."/>
            <person name="Raghava G.P.S."/>
            <person name="Mayilraj S."/>
        </authorList>
    </citation>
    <scope>NUCLEOTIDE SEQUENCE [LARGE SCALE GENOMIC DNA]</scope>
    <source>
        <strain evidence="2 3">DSM 44592</strain>
    </source>
</reference>
<keyword evidence="1" id="KW-0732">Signal</keyword>
<comment type="caution">
    <text evidence="2">The sequence shown here is derived from an EMBL/GenBank/DDBJ whole genome shotgun (WGS) entry which is preliminary data.</text>
</comment>
<evidence type="ECO:0000313" key="2">
    <source>
        <dbReference type="EMBL" id="EOD69165.1"/>
    </source>
</evidence>
<feature type="signal peptide" evidence="1">
    <location>
        <begin position="1"/>
        <end position="28"/>
    </location>
</feature>
<name>R1I055_9PSEU</name>
<dbReference type="RefSeq" id="WP_003065482.1">
    <property type="nucleotide sequence ID" value="NZ_AOUO01000082.1"/>
</dbReference>
<dbReference type="eggNOG" id="COG5434">
    <property type="taxonomic scope" value="Bacteria"/>
</dbReference>
<keyword evidence="2" id="KW-0456">Lyase</keyword>
<keyword evidence="3" id="KW-1185">Reference proteome</keyword>
<dbReference type="InterPro" id="IPR011050">
    <property type="entry name" value="Pectin_lyase_fold/virulence"/>
</dbReference>
<feature type="chain" id="PRO_5004351801" evidence="1">
    <location>
        <begin position="29"/>
        <end position="506"/>
    </location>
</feature>
<dbReference type="PATRIC" id="fig|1292037.4.peg.1471"/>
<accession>R1I055</accession>
<evidence type="ECO:0000313" key="3">
    <source>
        <dbReference type="Proteomes" id="UP000014139"/>
    </source>
</evidence>
<dbReference type="InterPro" id="IPR012334">
    <property type="entry name" value="Pectin_lyas_fold"/>
</dbReference>
<dbReference type="InterPro" id="IPR006626">
    <property type="entry name" value="PbH1"/>
</dbReference>
<protein>
    <submittedName>
        <fullName evidence="2">Putative virulence factor (Pectin lyase fold protein)</fullName>
    </submittedName>
</protein>
<dbReference type="Proteomes" id="UP000014139">
    <property type="component" value="Unassembled WGS sequence"/>
</dbReference>
<dbReference type="InterPro" id="IPR006311">
    <property type="entry name" value="TAT_signal"/>
</dbReference>
<dbReference type="PROSITE" id="PS51318">
    <property type="entry name" value="TAT"/>
    <property type="match status" value="1"/>
</dbReference>
<gene>
    <name evidence="2" type="ORF">H480_07598</name>
</gene>
<evidence type="ECO:0000256" key="1">
    <source>
        <dbReference type="SAM" id="SignalP"/>
    </source>
</evidence>
<dbReference type="SMART" id="SM00710">
    <property type="entry name" value="PbH1"/>
    <property type="match status" value="7"/>
</dbReference>
<dbReference type="Gene3D" id="2.160.20.10">
    <property type="entry name" value="Single-stranded right-handed beta-helix, Pectin lyase-like"/>
    <property type="match status" value="1"/>
</dbReference>
<proteinExistence type="predicted"/>
<dbReference type="AlphaFoldDB" id="R1I055"/>
<dbReference type="GO" id="GO:0016829">
    <property type="term" value="F:lyase activity"/>
    <property type="evidence" value="ECO:0007669"/>
    <property type="project" value="UniProtKB-KW"/>
</dbReference>
<sequence>MERIRRRALLVTTAIAALSVGTAVVVSAAAVPKAGSGTGGCFDPAVFGAVPDDGADDRAPVQAAIDAAGAAGGGTVCLGSGRWRVSRAPVGSYDRFAALSTHSAHVTITGSGPGTVLELAGDQQAGAVSVVSLDPGASDTTVERLTIDTSAATNTDEQTHAIEIGSGVCSAANGTCSLPVTDVTVRDVVFHHPAAPGARKGDCVRLLGNTPATAVRRVTIAGGSFVSCARSGIGVQRNVFSLAVLGNHFGEQIGDTAFDGEATGGDWDDGLRLEGNSFADSTVTFSASLTSYRHATITGNTFGGKGLSLYRTQDVVVADNTFDVTALSGAGVVDSQNVATGDKIAGNVIRRHGVAGPGIRVTPHSGGFPAQVTITGNTIAVDGDADGVYGDSVHEIGVRDNDITFTEAAPDGSGIALQGISGPIEDATITGNTVTGPGPYFAAVRLDSRPEPFHGVTVALNSARGAARSLQCTQRAAGGFPPSIVSTGNRWDVPPSCPVATLQPGQ</sequence>